<dbReference type="EMBL" id="DWZD01000054">
    <property type="protein sequence ID" value="HJA80121.1"/>
    <property type="molecule type" value="Genomic_DNA"/>
</dbReference>
<dbReference type="PANTHER" id="PTHR22916">
    <property type="entry name" value="GLYCOSYLTRANSFERASE"/>
    <property type="match status" value="1"/>
</dbReference>
<name>A0A9D2HN88_9BACT</name>
<dbReference type="SUPFAM" id="SSF53448">
    <property type="entry name" value="Nucleotide-diphospho-sugar transferases"/>
    <property type="match status" value="1"/>
</dbReference>
<accession>A0A9D2HN88</accession>
<dbReference type="InterPro" id="IPR001173">
    <property type="entry name" value="Glyco_trans_2-like"/>
</dbReference>
<reference evidence="2" key="1">
    <citation type="journal article" date="2021" name="PeerJ">
        <title>Extensive microbial diversity within the chicken gut microbiome revealed by metagenomics and culture.</title>
        <authorList>
            <person name="Gilroy R."/>
            <person name="Ravi A."/>
            <person name="Getino M."/>
            <person name="Pursley I."/>
            <person name="Horton D.L."/>
            <person name="Alikhan N.F."/>
            <person name="Baker D."/>
            <person name="Gharbi K."/>
            <person name="Hall N."/>
            <person name="Watson M."/>
            <person name="Adriaenssens E.M."/>
            <person name="Foster-Nyarko E."/>
            <person name="Jarju S."/>
            <person name="Secka A."/>
            <person name="Antonio M."/>
            <person name="Oren A."/>
            <person name="Chaudhuri R.R."/>
            <person name="La Ragione R."/>
            <person name="Hildebrand F."/>
            <person name="Pallen M.J."/>
        </authorList>
    </citation>
    <scope>NUCLEOTIDE SEQUENCE</scope>
    <source>
        <strain evidence="2">5032</strain>
    </source>
</reference>
<reference evidence="2" key="2">
    <citation type="submission" date="2021-04" db="EMBL/GenBank/DDBJ databases">
        <authorList>
            <person name="Gilroy R."/>
        </authorList>
    </citation>
    <scope>NUCLEOTIDE SEQUENCE</scope>
    <source>
        <strain evidence="2">5032</strain>
    </source>
</reference>
<evidence type="ECO:0000259" key="1">
    <source>
        <dbReference type="Pfam" id="PF00535"/>
    </source>
</evidence>
<dbReference type="CDD" id="cd00761">
    <property type="entry name" value="Glyco_tranf_GTA_type"/>
    <property type="match status" value="1"/>
</dbReference>
<evidence type="ECO:0000313" key="2">
    <source>
        <dbReference type="EMBL" id="HJA80121.1"/>
    </source>
</evidence>
<dbReference type="GO" id="GO:0016758">
    <property type="term" value="F:hexosyltransferase activity"/>
    <property type="evidence" value="ECO:0007669"/>
    <property type="project" value="UniProtKB-ARBA"/>
</dbReference>
<protein>
    <submittedName>
        <fullName evidence="2">Glycosyltransferase</fullName>
    </submittedName>
</protein>
<organism evidence="2 3">
    <name type="scientific">Candidatus Desulfovibrio intestinavium</name>
    <dbReference type="NCBI Taxonomy" id="2838534"/>
    <lineage>
        <taxon>Bacteria</taxon>
        <taxon>Pseudomonadati</taxon>
        <taxon>Thermodesulfobacteriota</taxon>
        <taxon>Desulfovibrionia</taxon>
        <taxon>Desulfovibrionales</taxon>
        <taxon>Desulfovibrionaceae</taxon>
        <taxon>Desulfovibrio</taxon>
    </lineage>
</organism>
<feature type="domain" description="Glycosyltransferase 2-like" evidence="1">
    <location>
        <begin position="8"/>
        <end position="128"/>
    </location>
</feature>
<evidence type="ECO:0000313" key="3">
    <source>
        <dbReference type="Proteomes" id="UP000823821"/>
    </source>
</evidence>
<gene>
    <name evidence="2" type="ORF">H9784_11245</name>
</gene>
<proteinExistence type="predicted"/>
<dbReference type="Gene3D" id="3.90.550.10">
    <property type="entry name" value="Spore Coat Polysaccharide Biosynthesis Protein SpsA, Chain A"/>
    <property type="match status" value="1"/>
</dbReference>
<dbReference type="AlphaFoldDB" id="A0A9D2HN88"/>
<dbReference type="Proteomes" id="UP000823821">
    <property type="component" value="Unassembled WGS sequence"/>
</dbReference>
<dbReference type="InterPro" id="IPR029044">
    <property type="entry name" value="Nucleotide-diphossugar_trans"/>
</dbReference>
<sequence length="430" mass="47530">MSDAPRLSVVMPMRNCAHCVCAMLDSLRQQNIPLQIVVVDDASEDDGPARVEAWSRQTGQPVELLRNERQLYSYGSRLKGLARAVAPVVWNVDADDRIPPNAGIGDALECMEREGADIVHGRACGVSSGSSLQQPLVWTEPVAERLSGSDIFSAFMARDYPPATLCNKFFSARLVKAVLAAAPAMTVRYFDVKFLGLLFLLHAQSYVACNDLLYEYRMRAHRPSWLYARQADALLLLEQRLTPLVAGQAPEQTPAFREYCRRRLIIQTGHLSLMAEAELRQLLAQRGDSHDWLTQNMLPNLSREGLLTALYRSLAANAARLYGWSEALLRLHGASSDVLAGETCQMAEESLCLAAQEWLCGDFSTKTCCRLARSALHLGRALPTSEPDRHAPGDARFERTALALLLGNARLARAITDIMAPQVDITRKAN</sequence>
<comment type="caution">
    <text evidence="2">The sequence shown here is derived from an EMBL/GenBank/DDBJ whole genome shotgun (WGS) entry which is preliminary data.</text>
</comment>
<dbReference type="Pfam" id="PF00535">
    <property type="entry name" value="Glycos_transf_2"/>
    <property type="match status" value="1"/>
</dbReference>